<proteinExistence type="predicted"/>
<keyword evidence="2" id="KW-0812">Transmembrane</keyword>
<feature type="region of interest" description="Disordered" evidence="1">
    <location>
        <begin position="180"/>
        <end position="200"/>
    </location>
</feature>
<feature type="compositionally biased region" description="Gly residues" evidence="1">
    <location>
        <begin position="185"/>
        <end position="200"/>
    </location>
</feature>
<keyword evidence="2" id="KW-0472">Membrane</keyword>
<feature type="compositionally biased region" description="Low complexity" evidence="1">
    <location>
        <begin position="76"/>
        <end position="95"/>
    </location>
</feature>
<dbReference type="Proteomes" id="UP000256491">
    <property type="component" value="Unassembled WGS sequence"/>
</dbReference>
<keyword evidence="4" id="KW-1185">Reference proteome</keyword>
<feature type="transmembrane region" description="Helical" evidence="2">
    <location>
        <begin position="20"/>
        <end position="38"/>
    </location>
</feature>
<feature type="compositionally biased region" description="Low complexity" evidence="1">
    <location>
        <begin position="140"/>
        <end position="161"/>
    </location>
</feature>
<accession>A0ABX9IJ90</accession>
<evidence type="ECO:0000256" key="2">
    <source>
        <dbReference type="SAM" id="Phobius"/>
    </source>
</evidence>
<organism evidence="3 4">
    <name type="scientific">Chryseobacterium rhizosphaerae</name>
    <dbReference type="NCBI Taxonomy" id="395937"/>
    <lineage>
        <taxon>Bacteria</taxon>
        <taxon>Pseudomonadati</taxon>
        <taxon>Bacteroidota</taxon>
        <taxon>Flavobacteriia</taxon>
        <taxon>Flavobacteriales</taxon>
        <taxon>Weeksellaceae</taxon>
        <taxon>Chryseobacterium group</taxon>
        <taxon>Chryseobacterium</taxon>
    </lineage>
</organism>
<feature type="region of interest" description="Disordered" evidence="1">
    <location>
        <begin position="58"/>
        <end position="168"/>
    </location>
</feature>
<evidence type="ECO:0000256" key="1">
    <source>
        <dbReference type="SAM" id="MobiDB-lite"/>
    </source>
</evidence>
<feature type="compositionally biased region" description="Basic and acidic residues" evidence="1">
    <location>
        <begin position="96"/>
        <end position="115"/>
    </location>
</feature>
<dbReference type="RefSeq" id="WP_115919392.1">
    <property type="nucleotide sequence ID" value="NZ_BJYH01000036.1"/>
</dbReference>
<gene>
    <name evidence="3" type="ORF">DRF57_15055</name>
</gene>
<evidence type="ECO:0000313" key="4">
    <source>
        <dbReference type="Proteomes" id="UP000256491"/>
    </source>
</evidence>
<dbReference type="EMBL" id="QNUF01000018">
    <property type="protein sequence ID" value="REC74130.1"/>
    <property type="molecule type" value="Genomic_DNA"/>
</dbReference>
<sequence length="294" mass="30513">MRSYTANKNEENKDRVKSALLTVLIWSAVLLFVFLYKLKPELDKDPEVITTMLVNFGDNRNGKGIEEPAEQPGSLAAATEEVTPEPAETPVPETKTVVKPEPAPEPKKADVKEKVITGNNSKTTVPKKEEAKKAEKKEATSTSASKNTKKAGAATANSKTGNGDGKGNAAIGNLIKGRGTKAGSQGTGDGIGNAGDPLGGDGNGDSKVGIDRKLVGYIPGTMGRGGAQPAHSCTASGSITIAYTVDKAGNVVSARRSGGVSDPCVSSTSVSWVKKYVKAERANTSSTGSYKITF</sequence>
<evidence type="ECO:0000313" key="3">
    <source>
        <dbReference type="EMBL" id="REC74130.1"/>
    </source>
</evidence>
<feature type="compositionally biased region" description="Basic and acidic residues" evidence="1">
    <location>
        <begin position="126"/>
        <end position="139"/>
    </location>
</feature>
<reference evidence="3 4" key="1">
    <citation type="journal article" date="2010" name="Syst. Appl. Microbiol.">
        <title>Four new species of Chryseobacterium from the rhizosphere of coastal sand dune plants, Chryseobacterium elymi sp. nov., Chryseobacterium hagamense sp. nov., Chryseobacterium lathyri sp. nov. and Chryseobacterium rhizosphaerae sp. nov.</title>
        <authorList>
            <person name="Cho S.H."/>
            <person name="Lee K.S."/>
            <person name="Shin D.S."/>
            <person name="Han J.H."/>
            <person name="Park K.S."/>
            <person name="Lee C.H."/>
            <person name="Park K.H."/>
            <person name="Kim S.B."/>
        </authorList>
    </citation>
    <scope>NUCLEOTIDE SEQUENCE [LARGE SCALE GENOMIC DNA]</scope>
    <source>
        <strain evidence="3 4">KCTC 22548</strain>
    </source>
</reference>
<name>A0ABX9IJ90_9FLAO</name>
<protein>
    <submittedName>
        <fullName evidence="3">Ferric siderophore ABC transporter substrate-binding protein</fullName>
    </submittedName>
</protein>
<keyword evidence="2" id="KW-1133">Transmembrane helix</keyword>
<comment type="caution">
    <text evidence="3">The sequence shown here is derived from an EMBL/GenBank/DDBJ whole genome shotgun (WGS) entry which is preliminary data.</text>
</comment>